<sequence length="89" mass="10046">MSKGSTTLGIPELNHVQAKTWNGRDLCLFIPYRIRSRRLKSGLDCQASSCMRKRGTRGERLELGFTSLVFVASRAPAGVPFYSMEIIYF</sequence>
<protein>
    <submittedName>
        <fullName evidence="1">Uncharacterized protein</fullName>
    </submittedName>
</protein>
<evidence type="ECO:0000313" key="2">
    <source>
        <dbReference type="Proteomes" id="UP000000768"/>
    </source>
</evidence>
<reference evidence="2" key="2">
    <citation type="journal article" date="2018" name="Plant J.">
        <title>The Sorghum bicolor reference genome: improved assembly, gene annotations, a transcriptome atlas, and signatures of genome organization.</title>
        <authorList>
            <person name="McCormick R.F."/>
            <person name="Truong S.K."/>
            <person name="Sreedasyam A."/>
            <person name="Jenkins J."/>
            <person name="Shu S."/>
            <person name="Sims D."/>
            <person name="Kennedy M."/>
            <person name="Amirebrahimi M."/>
            <person name="Weers B.D."/>
            <person name="McKinley B."/>
            <person name="Mattison A."/>
            <person name="Morishige D.T."/>
            <person name="Grimwood J."/>
            <person name="Schmutz J."/>
            <person name="Mullet J.E."/>
        </authorList>
    </citation>
    <scope>NUCLEOTIDE SEQUENCE [LARGE SCALE GENOMIC DNA]</scope>
    <source>
        <strain evidence="2">cv. BTx623</strain>
    </source>
</reference>
<organism evidence="1 2">
    <name type="scientific">Sorghum bicolor</name>
    <name type="common">Sorghum</name>
    <name type="synonym">Sorghum vulgare</name>
    <dbReference type="NCBI Taxonomy" id="4558"/>
    <lineage>
        <taxon>Eukaryota</taxon>
        <taxon>Viridiplantae</taxon>
        <taxon>Streptophyta</taxon>
        <taxon>Embryophyta</taxon>
        <taxon>Tracheophyta</taxon>
        <taxon>Spermatophyta</taxon>
        <taxon>Magnoliopsida</taxon>
        <taxon>Liliopsida</taxon>
        <taxon>Poales</taxon>
        <taxon>Poaceae</taxon>
        <taxon>PACMAD clade</taxon>
        <taxon>Panicoideae</taxon>
        <taxon>Andropogonodae</taxon>
        <taxon>Andropogoneae</taxon>
        <taxon>Sorghinae</taxon>
        <taxon>Sorghum</taxon>
    </lineage>
</organism>
<accession>A0A1B6PFP8</accession>
<name>A0A1B6PFP8_SORBI</name>
<evidence type="ECO:0000313" key="1">
    <source>
        <dbReference type="EMBL" id="KXG24506.1"/>
    </source>
</evidence>
<dbReference type="InParanoid" id="A0A1B6PFP8"/>
<keyword evidence="2" id="KW-1185">Reference proteome</keyword>
<dbReference type="AlphaFoldDB" id="A0A1B6PFP8"/>
<proteinExistence type="predicted"/>
<gene>
    <name evidence="1" type="ORF">SORBI_3007G052100</name>
</gene>
<dbReference type="EMBL" id="CM000766">
    <property type="protein sequence ID" value="KXG24506.1"/>
    <property type="molecule type" value="Genomic_DNA"/>
</dbReference>
<reference evidence="1 2" key="1">
    <citation type="journal article" date="2009" name="Nature">
        <title>The Sorghum bicolor genome and the diversification of grasses.</title>
        <authorList>
            <person name="Paterson A.H."/>
            <person name="Bowers J.E."/>
            <person name="Bruggmann R."/>
            <person name="Dubchak I."/>
            <person name="Grimwood J."/>
            <person name="Gundlach H."/>
            <person name="Haberer G."/>
            <person name="Hellsten U."/>
            <person name="Mitros T."/>
            <person name="Poliakov A."/>
            <person name="Schmutz J."/>
            <person name="Spannagl M."/>
            <person name="Tang H."/>
            <person name="Wang X."/>
            <person name="Wicker T."/>
            <person name="Bharti A.K."/>
            <person name="Chapman J."/>
            <person name="Feltus F.A."/>
            <person name="Gowik U."/>
            <person name="Grigoriev I.V."/>
            <person name="Lyons E."/>
            <person name="Maher C.A."/>
            <person name="Martis M."/>
            <person name="Narechania A."/>
            <person name="Otillar R.P."/>
            <person name="Penning B.W."/>
            <person name="Salamov A.A."/>
            <person name="Wang Y."/>
            <person name="Zhang L."/>
            <person name="Carpita N.C."/>
            <person name="Freeling M."/>
            <person name="Gingle A.R."/>
            <person name="Hash C.T."/>
            <person name="Keller B."/>
            <person name="Klein P."/>
            <person name="Kresovich S."/>
            <person name="McCann M.C."/>
            <person name="Ming R."/>
            <person name="Peterson D.G."/>
            <person name="Mehboob-ur-Rahman"/>
            <person name="Ware D."/>
            <person name="Westhoff P."/>
            <person name="Mayer K.F."/>
            <person name="Messing J."/>
            <person name="Rokhsar D.S."/>
        </authorList>
    </citation>
    <scope>NUCLEOTIDE SEQUENCE [LARGE SCALE GENOMIC DNA]</scope>
    <source>
        <strain evidence="2">cv. BTx623</strain>
    </source>
</reference>
<dbReference type="Gramene" id="KXG24506">
    <property type="protein sequence ID" value="KXG24506"/>
    <property type="gene ID" value="SORBI_3007G052100"/>
</dbReference>
<dbReference type="Proteomes" id="UP000000768">
    <property type="component" value="Chromosome 7"/>
</dbReference>